<name>A0AAV3SD05_HALDO</name>
<reference evidence="3" key="2">
    <citation type="submission" date="2022-04" db="EMBL/GenBank/DDBJ databases">
        <title>Sequencing and genomic assembly of Halococcus dombrowskii.</title>
        <authorList>
            <person name="Lim S.W."/>
            <person name="MacLea K.S."/>
        </authorList>
    </citation>
    <scope>NUCLEOTIDE SEQUENCE</scope>
    <source>
        <strain evidence="3">H4</strain>
    </source>
</reference>
<evidence type="ECO:0000313" key="2">
    <source>
        <dbReference type="EMBL" id="GAA0455161.1"/>
    </source>
</evidence>
<protein>
    <recommendedName>
        <fullName evidence="6">ABC transmembrane type-1 domain-containing protein</fullName>
    </recommendedName>
</protein>
<gene>
    <name evidence="2" type="ORF">GCM10008985_08730</name>
    <name evidence="3" type="ORF">MUK72_14170</name>
</gene>
<evidence type="ECO:0000256" key="1">
    <source>
        <dbReference type="SAM" id="Phobius"/>
    </source>
</evidence>
<evidence type="ECO:0000313" key="5">
    <source>
        <dbReference type="Proteomes" id="UP001500962"/>
    </source>
</evidence>
<proteinExistence type="predicted"/>
<reference evidence="2" key="1">
    <citation type="journal article" date="2014" name="Int. J. Syst. Evol. Microbiol.">
        <title>Complete genome sequence of Corynebacterium casei LMG S-19264T (=DSM 44701T), isolated from a smear-ripened cheese.</title>
        <authorList>
            <consortium name="US DOE Joint Genome Institute (JGI-PGF)"/>
            <person name="Walter F."/>
            <person name="Albersmeier A."/>
            <person name="Kalinowski J."/>
            <person name="Ruckert C."/>
        </authorList>
    </citation>
    <scope>NUCLEOTIDE SEQUENCE</scope>
    <source>
        <strain evidence="2">JCM 12289</strain>
    </source>
</reference>
<dbReference type="EMBL" id="BAAADN010000017">
    <property type="protein sequence ID" value="GAA0455161.1"/>
    <property type="molecule type" value="Genomic_DNA"/>
</dbReference>
<dbReference type="AlphaFoldDB" id="A0AAV3SD05"/>
<keyword evidence="1" id="KW-0472">Membrane</keyword>
<feature type="transmembrane region" description="Helical" evidence="1">
    <location>
        <begin position="62"/>
        <end position="86"/>
    </location>
</feature>
<organism evidence="2 5">
    <name type="scientific">Halococcus dombrowskii</name>
    <dbReference type="NCBI Taxonomy" id="179637"/>
    <lineage>
        <taxon>Archaea</taxon>
        <taxon>Methanobacteriati</taxon>
        <taxon>Methanobacteriota</taxon>
        <taxon>Stenosarchaea group</taxon>
        <taxon>Halobacteria</taxon>
        <taxon>Halobacteriales</taxon>
        <taxon>Halococcaceae</taxon>
        <taxon>Halococcus</taxon>
    </lineage>
</organism>
<dbReference type="KEGG" id="hdo:MUK72_14170"/>
<accession>A0AAV3SD05</accession>
<dbReference type="EMBL" id="CP095005">
    <property type="protein sequence ID" value="UOO95100.1"/>
    <property type="molecule type" value="Genomic_DNA"/>
</dbReference>
<dbReference type="Proteomes" id="UP000830542">
    <property type="component" value="Chromosome"/>
</dbReference>
<reference evidence="2" key="3">
    <citation type="submission" date="2023-12" db="EMBL/GenBank/DDBJ databases">
        <authorList>
            <person name="Sun Q."/>
            <person name="Inoue M."/>
        </authorList>
    </citation>
    <scope>NUCLEOTIDE SEQUENCE</scope>
    <source>
        <strain evidence="2">JCM 12289</strain>
    </source>
</reference>
<dbReference type="RefSeq" id="WP_244702322.1">
    <property type="nucleotide sequence ID" value="NZ_BAAADN010000017.1"/>
</dbReference>
<evidence type="ECO:0000313" key="3">
    <source>
        <dbReference type="EMBL" id="UOO95100.1"/>
    </source>
</evidence>
<evidence type="ECO:0008006" key="6">
    <source>
        <dbReference type="Google" id="ProtNLM"/>
    </source>
</evidence>
<dbReference type="Proteomes" id="UP001500962">
    <property type="component" value="Unassembled WGS sequence"/>
</dbReference>
<dbReference type="GeneID" id="71763016"/>
<evidence type="ECO:0000313" key="4">
    <source>
        <dbReference type="Proteomes" id="UP000830542"/>
    </source>
</evidence>
<sequence>MSAGSPHQSPSLNEARSVWAERSREGSFTLLWGYASRKELIEEGLTSLTVGIQATRFLASPIVFVLSMIIAMVDPSMAILSWLLLLPINSILESRLVASLENSLGESATPPP</sequence>
<keyword evidence="1" id="KW-0812">Transmembrane</keyword>
<keyword evidence="1" id="KW-1133">Transmembrane helix</keyword>
<keyword evidence="4" id="KW-1185">Reference proteome</keyword>